<reference evidence="9 10" key="1">
    <citation type="submission" date="2015-09" db="EMBL/GenBank/DDBJ databases">
        <authorList>
            <consortium name="Swine Surveillance"/>
        </authorList>
    </citation>
    <scope>NUCLEOTIDE SEQUENCE [LARGE SCALE GENOMIC DNA]</scope>
    <source>
        <strain evidence="9 10">CECT 7688</strain>
    </source>
</reference>
<dbReference type="STRING" id="321267.SHM7688_01456"/>
<protein>
    <submittedName>
        <fullName evidence="9">Hemin transport system permease protein HmuU</fullName>
    </submittedName>
</protein>
<dbReference type="PANTHER" id="PTHR30472">
    <property type="entry name" value="FERRIC ENTEROBACTIN TRANSPORT SYSTEM PERMEASE PROTEIN"/>
    <property type="match status" value="1"/>
</dbReference>
<feature type="transmembrane region" description="Helical" evidence="8">
    <location>
        <begin position="77"/>
        <end position="94"/>
    </location>
</feature>
<keyword evidence="6 8" id="KW-1133">Transmembrane helix</keyword>
<accession>A0A0P1F9D6</accession>
<sequence>MAVISPDAPLISAGDRAPRARSLTLGLCLTLLITSVFGLAVGASDTSLWHALLDLAAGRELSLRDEIVLWHIRLPRLLTGLLVGAALATSGALLQGLFRNPLADPGIIGVSAGASLGAASAIVFGASLPMALQLGFWLVPMAAFTGAWGATLLLYRIATRDGRTSVATMLLAGIALSALAMAFTGLLTFLADDAQLRDISFWNLGSLSGANWAKLSLAAPLILLCLGLARILANGLNGLALGEAAARHMGVPVQTVKRLTILCVAAATGLSVAISGGISFVGIVVPHLLRLIAGPDHRYLLINSALLGAIVLVIADVISRVIIAPSELPIGILTAILGGPFFLWILLRQRGIVDL</sequence>
<name>A0A0P1F9D6_9RHOB</name>
<dbReference type="Gene3D" id="1.10.3470.10">
    <property type="entry name" value="ABC transporter involved in vitamin B12 uptake, BtuC"/>
    <property type="match status" value="1"/>
</dbReference>
<evidence type="ECO:0000313" key="9">
    <source>
        <dbReference type="EMBL" id="CUH52016.1"/>
    </source>
</evidence>
<feature type="transmembrane region" description="Helical" evidence="8">
    <location>
        <begin position="211"/>
        <end position="233"/>
    </location>
</feature>
<feature type="transmembrane region" description="Helical" evidence="8">
    <location>
        <begin position="23"/>
        <end position="43"/>
    </location>
</feature>
<comment type="similarity">
    <text evidence="2">Belongs to the binding-protein-dependent transport system permease family. FecCD subfamily.</text>
</comment>
<keyword evidence="5 8" id="KW-0812">Transmembrane</keyword>
<evidence type="ECO:0000256" key="6">
    <source>
        <dbReference type="ARBA" id="ARBA00022989"/>
    </source>
</evidence>
<dbReference type="AlphaFoldDB" id="A0A0P1F9D6"/>
<dbReference type="Pfam" id="PF01032">
    <property type="entry name" value="FecCD"/>
    <property type="match status" value="1"/>
</dbReference>
<keyword evidence="3" id="KW-0813">Transport</keyword>
<dbReference type="OrthoDB" id="9811975at2"/>
<evidence type="ECO:0000256" key="3">
    <source>
        <dbReference type="ARBA" id="ARBA00022448"/>
    </source>
</evidence>
<organism evidence="9 10">
    <name type="scientific">Shimia marina</name>
    <dbReference type="NCBI Taxonomy" id="321267"/>
    <lineage>
        <taxon>Bacteria</taxon>
        <taxon>Pseudomonadati</taxon>
        <taxon>Pseudomonadota</taxon>
        <taxon>Alphaproteobacteria</taxon>
        <taxon>Rhodobacterales</taxon>
        <taxon>Roseobacteraceae</taxon>
    </lineage>
</organism>
<keyword evidence="10" id="KW-1185">Reference proteome</keyword>
<evidence type="ECO:0000256" key="2">
    <source>
        <dbReference type="ARBA" id="ARBA00007935"/>
    </source>
</evidence>
<evidence type="ECO:0000313" key="10">
    <source>
        <dbReference type="Proteomes" id="UP000054823"/>
    </source>
</evidence>
<proteinExistence type="inferred from homology"/>
<dbReference type="RefSeq" id="WP_058239251.1">
    <property type="nucleotide sequence ID" value="NZ_CYPW01000011.1"/>
</dbReference>
<gene>
    <name evidence="9" type="primary">hmuU_1</name>
    <name evidence="9" type="ORF">SHM7688_01456</name>
</gene>
<dbReference type="Proteomes" id="UP000054823">
    <property type="component" value="Unassembled WGS sequence"/>
</dbReference>
<evidence type="ECO:0000256" key="8">
    <source>
        <dbReference type="SAM" id="Phobius"/>
    </source>
</evidence>
<dbReference type="InterPro" id="IPR000522">
    <property type="entry name" value="ABC_transptr_permease_BtuC"/>
</dbReference>
<feature type="transmembrane region" description="Helical" evidence="8">
    <location>
        <begin position="330"/>
        <end position="347"/>
    </location>
</feature>
<evidence type="ECO:0000256" key="1">
    <source>
        <dbReference type="ARBA" id="ARBA00004651"/>
    </source>
</evidence>
<evidence type="ECO:0000256" key="5">
    <source>
        <dbReference type="ARBA" id="ARBA00022692"/>
    </source>
</evidence>
<dbReference type="PANTHER" id="PTHR30472:SF25">
    <property type="entry name" value="ABC TRANSPORTER PERMEASE PROTEIN MJ0876-RELATED"/>
    <property type="match status" value="1"/>
</dbReference>
<dbReference type="GO" id="GO:0005886">
    <property type="term" value="C:plasma membrane"/>
    <property type="evidence" value="ECO:0007669"/>
    <property type="project" value="UniProtKB-SubCell"/>
</dbReference>
<keyword evidence="7 8" id="KW-0472">Membrane</keyword>
<dbReference type="GO" id="GO:0022857">
    <property type="term" value="F:transmembrane transporter activity"/>
    <property type="evidence" value="ECO:0007669"/>
    <property type="project" value="InterPro"/>
</dbReference>
<dbReference type="SUPFAM" id="SSF81345">
    <property type="entry name" value="ABC transporter involved in vitamin B12 uptake, BtuC"/>
    <property type="match status" value="1"/>
</dbReference>
<evidence type="ECO:0000256" key="7">
    <source>
        <dbReference type="ARBA" id="ARBA00023136"/>
    </source>
</evidence>
<dbReference type="GO" id="GO:0033214">
    <property type="term" value="P:siderophore-iron import into cell"/>
    <property type="evidence" value="ECO:0007669"/>
    <property type="project" value="TreeGrafter"/>
</dbReference>
<feature type="transmembrane region" description="Helical" evidence="8">
    <location>
        <begin position="106"/>
        <end position="128"/>
    </location>
</feature>
<evidence type="ECO:0000256" key="4">
    <source>
        <dbReference type="ARBA" id="ARBA00022475"/>
    </source>
</evidence>
<dbReference type="FunFam" id="1.10.3470.10:FF:000001">
    <property type="entry name" value="Vitamin B12 ABC transporter permease BtuC"/>
    <property type="match status" value="1"/>
</dbReference>
<comment type="subcellular location">
    <subcellularLocation>
        <location evidence="1">Cell membrane</location>
        <topology evidence="1">Multi-pass membrane protein</topology>
    </subcellularLocation>
</comment>
<dbReference type="InterPro" id="IPR037294">
    <property type="entry name" value="ABC_BtuC-like"/>
</dbReference>
<feature type="transmembrane region" description="Helical" evidence="8">
    <location>
        <begin position="297"/>
        <end position="318"/>
    </location>
</feature>
<feature type="transmembrane region" description="Helical" evidence="8">
    <location>
        <begin position="167"/>
        <end position="191"/>
    </location>
</feature>
<dbReference type="EMBL" id="CYPW01000011">
    <property type="protein sequence ID" value="CUH52016.1"/>
    <property type="molecule type" value="Genomic_DNA"/>
</dbReference>
<feature type="transmembrane region" description="Helical" evidence="8">
    <location>
        <begin position="259"/>
        <end position="285"/>
    </location>
</feature>
<dbReference type="CDD" id="cd06550">
    <property type="entry name" value="TM_ABC_iron-siderophores_like"/>
    <property type="match status" value="1"/>
</dbReference>
<keyword evidence="4" id="KW-1003">Cell membrane</keyword>
<feature type="transmembrane region" description="Helical" evidence="8">
    <location>
        <begin position="134"/>
        <end position="155"/>
    </location>
</feature>